<dbReference type="Proteomes" id="UP000253664">
    <property type="component" value="Unassembled WGS sequence"/>
</dbReference>
<dbReference type="Gene3D" id="3.40.50.10810">
    <property type="entry name" value="Tandem AAA-ATPase domain"/>
    <property type="match status" value="1"/>
</dbReference>
<keyword evidence="4" id="KW-0378">Hydrolase</keyword>
<evidence type="ECO:0000313" key="11">
    <source>
        <dbReference type="EMBL" id="RCI07450.1"/>
    </source>
</evidence>
<keyword evidence="3 7" id="KW-0863">Zinc-finger</keyword>
<dbReference type="SUPFAM" id="SSF57850">
    <property type="entry name" value="RING/U-box"/>
    <property type="match status" value="1"/>
</dbReference>
<dbReference type="InterPro" id="IPR001841">
    <property type="entry name" value="Znf_RING"/>
</dbReference>
<dbReference type="Pfam" id="PF00097">
    <property type="entry name" value="zf-C3HC4"/>
    <property type="match status" value="1"/>
</dbReference>
<dbReference type="InterPro" id="IPR014001">
    <property type="entry name" value="Helicase_ATP-bd"/>
</dbReference>
<dbReference type="GO" id="GO:0008270">
    <property type="term" value="F:zinc ion binding"/>
    <property type="evidence" value="ECO:0007669"/>
    <property type="project" value="UniProtKB-KW"/>
</dbReference>
<evidence type="ECO:0000256" key="5">
    <source>
        <dbReference type="ARBA" id="ARBA00022833"/>
    </source>
</evidence>
<evidence type="ECO:0000256" key="3">
    <source>
        <dbReference type="ARBA" id="ARBA00022771"/>
    </source>
</evidence>
<dbReference type="GO" id="GO:0016787">
    <property type="term" value="F:hydrolase activity"/>
    <property type="evidence" value="ECO:0007669"/>
    <property type="project" value="UniProtKB-KW"/>
</dbReference>
<evidence type="ECO:0000256" key="8">
    <source>
        <dbReference type="SAM" id="MobiDB-lite"/>
    </source>
</evidence>
<keyword evidence="2" id="KW-0547">Nucleotide-binding</keyword>
<dbReference type="Pfam" id="PF26021">
    <property type="entry name" value="Ferritin_C144_05"/>
    <property type="match status" value="1"/>
</dbReference>
<dbReference type="STRING" id="1330021.A0A367KZ52"/>
<evidence type="ECO:0008006" key="13">
    <source>
        <dbReference type="Google" id="ProtNLM"/>
    </source>
</evidence>
<dbReference type="InterPro" id="IPR017907">
    <property type="entry name" value="Znf_RING_CS"/>
</dbReference>
<dbReference type="GO" id="GO:0005524">
    <property type="term" value="F:ATP binding"/>
    <property type="evidence" value="ECO:0007669"/>
    <property type="project" value="InterPro"/>
</dbReference>
<dbReference type="PANTHER" id="PTHR45865:SF1">
    <property type="entry name" value="E3 UBIQUITIN-PROTEIN LIGASE SHPRH"/>
    <property type="match status" value="1"/>
</dbReference>
<feature type="region of interest" description="Disordered" evidence="8">
    <location>
        <begin position="701"/>
        <end position="720"/>
    </location>
</feature>
<evidence type="ECO:0000256" key="2">
    <source>
        <dbReference type="ARBA" id="ARBA00022741"/>
    </source>
</evidence>
<feature type="region of interest" description="Disordered" evidence="8">
    <location>
        <begin position="1114"/>
        <end position="1167"/>
    </location>
</feature>
<dbReference type="GO" id="GO:0005634">
    <property type="term" value="C:nucleus"/>
    <property type="evidence" value="ECO:0007669"/>
    <property type="project" value="TreeGrafter"/>
</dbReference>
<evidence type="ECO:0000256" key="7">
    <source>
        <dbReference type="PROSITE-ProRule" id="PRU00175"/>
    </source>
</evidence>
<dbReference type="EMBL" id="LKCN02000028">
    <property type="protein sequence ID" value="RCI07450.1"/>
    <property type="molecule type" value="Genomic_DNA"/>
</dbReference>
<feature type="compositionally biased region" description="Basic and acidic residues" evidence="8">
    <location>
        <begin position="701"/>
        <end position="711"/>
    </location>
</feature>
<dbReference type="InterPro" id="IPR059033">
    <property type="entry name" value="C144_05_dom"/>
</dbReference>
<feature type="region of interest" description="Disordered" evidence="8">
    <location>
        <begin position="903"/>
        <end position="924"/>
    </location>
</feature>
<dbReference type="InterPro" id="IPR038718">
    <property type="entry name" value="SNF2-like_sf"/>
</dbReference>
<dbReference type="PANTHER" id="PTHR45865">
    <property type="entry name" value="E3 UBIQUITIN-PROTEIN LIGASE SHPRH FAMILY MEMBER"/>
    <property type="match status" value="1"/>
</dbReference>
<evidence type="ECO:0000256" key="4">
    <source>
        <dbReference type="ARBA" id="ARBA00022801"/>
    </source>
</evidence>
<dbReference type="PROSITE" id="PS51192">
    <property type="entry name" value="HELICASE_ATP_BIND_1"/>
    <property type="match status" value="1"/>
</dbReference>
<keyword evidence="12" id="KW-1185">Reference proteome</keyword>
<dbReference type="GO" id="GO:0061630">
    <property type="term" value="F:ubiquitin protein ligase activity"/>
    <property type="evidence" value="ECO:0007669"/>
    <property type="project" value="TreeGrafter"/>
</dbReference>
<dbReference type="PROSITE" id="PS00518">
    <property type="entry name" value="ZF_RING_1"/>
    <property type="match status" value="1"/>
</dbReference>
<dbReference type="InterPro" id="IPR000330">
    <property type="entry name" value="SNF2_N"/>
</dbReference>
<accession>A0A367KZ52</accession>
<feature type="compositionally biased region" description="Low complexity" evidence="8">
    <location>
        <begin position="1124"/>
        <end position="1148"/>
    </location>
</feature>
<dbReference type="Pfam" id="PF00176">
    <property type="entry name" value="SNF2-rel_dom"/>
    <property type="match status" value="1"/>
</dbReference>
<gene>
    <name evidence="11" type="ORF">L249_4524</name>
</gene>
<dbReference type="Gene3D" id="3.30.40.10">
    <property type="entry name" value="Zinc/RING finger domain, C3HC4 (zinc finger)"/>
    <property type="match status" value="1"/>
</dbReference>
<evidence type="ECO:0000256" key="6">
    <source>
        <dbReference type="ARBA" id="ARBA00022840"/>
    </source>
</evidence>
<keyword evidence="1" id="KW-0479">Metal-binding</keyword>
<dbReference type="Gene3D" id="3.40.50.300">
    <property type="entry name" value="P-loop containing nucleotide triphosphate hydrolases"/>
    <property type="match status" value="1"/>
</dbReference>
<proteinExistence type="predicted"/>
<sequence length="1356" mass="151910">MTKDAIPTWIVDYFLALPTSDAVHAPSARPAKRRKIETDDSISVAPISVGKGQLSFFRSCQELADAPTVKTIRDVGSHLDFHLRDNTFSIRSRFASALGSFSVAIALKAEDASDDARKILQLEHDSVLHSSPRPLSVVFEMRIERQETAISVNVSLELLWKETSSPQLPLGSLSDGKIRQKVIDAFFPLPHTSIDGSPPSPQDFYSAAYIPPEDDAVSQHIQVSGLESPLFPYQKRSLKWLLTREGVQWSCQGSRLEPVPEDAAKPSIDIFRAVQDTSGRDVFVSDVFRVVSRDPSLFAKADSMVKGGILAEEMGLGKTLEILGLILVHRRPDTPAPFASGLRPSRATLIVTPGALRQQWMSEISRHAPSLRVTYYRGCKYSQDDDEEETVKQLAQHDIVITTYAVLSTELHFALEPPQRPRRYDRAYPRAMSPLVKIMWWRLCLDEAQMIENGYSQAASVARTIPRVNAWGITGTPIKNDVKDLLGLLLFLEYQPFCHAPHVWTTLVERHQRIFRQLFHSIALRHTKEMVQDEIMLPPQNRYVIRVPFTAVEEQHYRSLFKDMAEACDVDLDGQPLVEGWDAAQYVEVMRTWLNRLRQAALHPEIGAYNRQVLGFVKTGNRRGKPIRTVEEVLEAMLEQSEAAVRNEERAYLSSRLNLGQLYENGPRVEEALALWEDVRKETETLVADAQGKFRDVVNAKAADGDDKPDSELEDGENKGQVGEYRRRLRLALEIHHRAVFFCANAYFQMREKAKDGTEAAERLKELEDEGYQSAKAIRREMLSGSHDKAGRLMDKISRQMVTQIPDLEVLEPDRDAETGPVMNRVRVLYGELNEQAKVMDGWRSELVKQLLQPLVDEDDDMEKTGEELGDSATSQDLLLVYYQVLRAAIADRLDAISGQSNELVRHETRTSKRLAQHGDGPAPKSMLALLQERDRIKPKQSKTSMRGAISELRGMRGCQLTMTKTQTQLLEQNKVALALEAEAETFMAAMNARLEYYRQLQAVSDAVLPYEGPRTEEVEHQMKTTGLESRRRLAMTQAKHRYLQNLESSRDVGNEDQTCIICRQAATKGVLTSCGHEFCRPCMKLWFRARRNCPVCQRPLQCSDLHDVTLKPNPRTEAPLPPSSSSSASASVPATSAPTRSLPSSSANDDDDPSERAANEKETFSEPRANLVSAIQSISLGPGPSYPTKIATLVRHILFLRETDPGAKSLIFSQYSEFLSQLSQALGRYHINHGSPLSATSSSDPSVEVFLLHARAHASGLNLVSASHVFLSEPLLSPALEMQAVARVHRIGQRHQSTVWLYLVSGTVEEAIHQRRRRFGAADDVSSLVKVDKSAGELVPAEALWDCLFGCRSSN</sequence>
<evidence type="ECO:0000313" key="12">
    <source>
        <dbReference type="Proteomes" id="UP000253664"/>
    </source>
</evidence>
<dbReference type="InterPro" id="IPR013083">
    <property type="entry name" value="Znf_RING/FYVE/PHD"/>
</dbReference>
<keyword evidence="5" id="KW-0862">Zinc</keyword>
<feature type="domain" description="RING-type" evidence="9">
    <location>
        <begin position="1060"/>
        <end position="1098"/>
    </location>
</feature>
<evidence type="ECO:0000259" key="10">
    <source>
        <dbReference type="PROSITE" id="PS51192"/>
    </source>
</evidence>
<keyword evidence="6" id="KW-0067">ATP-binding</keyword>
<dbReference type="GO" id="GO:0000209">
    <property type="term" value="P:protein polyubiquitination"/>
    <property type="evidence" value="ECO:0007669"/>
    <property type="project" value="TreeGrafter"/>
</dbReference>
<feature type="domain" description="Helicase ATP-binding" evidence="10">
    <location>
        <begin position="299"/>
        <end position="495"/>
    </location>
</feature>
<dbReference type="InterPro" id="IPR027417">
    <property type="entry name" value="P-loop_NTPase"/>
</dbReference>
<name>A0A367KZ52_9HYPO</name>
<dbReference type="PROSITE" id="PS50089">
    <property type="entry name" value="ZF_RING_2"/>
    <property type="match status" value="1"/>
</dbReference>
<protein>
    <recommendedName>
        <fullName evidence="13">RING-type domain-containing protein</fullName>
    </recommendedName>
</protein>
<dbReference type="InterPro" id="IPR018957">
    <property type="entry name" value="Znf_C3HC4_RING-type"/>
</dbReference>
<dbReference type="SUPFAM" id="SSF52540">
    <property type="entry name" value="P-loop containing nucleoside triphosphate hydrolases"/>
    <property type="match status" value="2"/>
</dbReference>
<dbReference type="GO" id="GO:0006974">
    <property type="term" value="P:DNA damage response"/>
    <property type="evidence" value="ECO:0007669"/>
    <property type="project" value="TreeGrafter"/>
</dbReference>
<dbReference type="SMART" id="SM00184">
    <property type="entry name" value="RING"/>
    <property type="match status" value="1"/>
</dbReference>
<feature type="compositionally biased region" description="Basic and acidic residues" evidence="8">
    <location>
        <begin position="1155"/>
        <end position="1166"/>
    </location>
</feature>
<dbReference type="CDD" id="cd18793">
    <property type="entry name" value="SF2_C_SNF"/>
    <property type="match status" value="1"/>
</dbReference>
<reference evidence="11 12" key="1">
    <citation type="journal article" date="2015" name="BMC Genomics">
        <title>Insights from the genome of Ophiocordyceps polyrhachis-furcata to pathogenicity and host specificity in insect fungi.</title>
        <authorList>
            <person name="Wichadakul D."/>
            <person name="Kobmoo N."/>
            <person name="Ingsriswang S."/>
            <person name="Tangphatsornruang S."/>
            <person name="Chantasingh D."/>
            <person name="Luangsa-ard J.J."/>
            <person name="Eurwilaichitr L."/>
        </authorList>
    </citation>
    <scope>NUCLEOTIDE SEQUENCE [LARGE SCALE GENOMIC DNA]</scope>
    <source>
        <strain evidence="11 12">BCC 54312</strain>
    </source>
</reference>
<evidence type="ECO:0000259" key="9">
    <source>
        <dbReference type="PROSITE" id="PS50089"/>
    </source>
</evidence>
<dbReference type="InterPro" id="IPR052583">
    <property type="entry name" value="ATP-helicase/E3_Ub-Ligase"/>
</dbReference>
<dbReference type="SMART" id="SM00487">
    <property type="entry name" value="DEXDc"/>
    <property type="match status" value="1"/>
</dbReference>
<comment type="caution">
    <text evidence="11">The sequence shown here is derived from an EMBL/GenBank/DDBJ whole genome shotgun (WGS) entry which is preliminary data.</text>
</comment>
<dbReference type="OrthoDB" id="5330228at2759"/>
<organism evidence="11 12">
    <name type="scientific">Ophiocordyceps polyrhachis-furcata BCC 54312</name>
    <dbReference type="NCBI Taxonomy" id="1330021"/>
    <lineage>
        <taxon>Eukaryota</taxon>
        <taxon>Fungi</taxon>
        <taxon>Dikarya</taxon>
        <taxon>Ascomycota</taxon>
        <taxon>Pezizomycotina</taxon>
        <taxon>Sordariomycetes</taxon>
        <taxon>Hypocreomycetidae</taxon>
        <taxon>Hypocreales</taxon>
        <taxon>Ophiocordycipitaceae</taxon>
        <taxon>Ophiocordyceps</taxon>
    </lineage>
</organism>
<evidence type="ECO:0000256" key="1">
    <source>
        <dbReference type="ARBA" id="ARBA00022723"/>
    </source>
</evidence>
<dbReference type="InterPro" id="IPR049730">
    <property type="entry name" value="SNF2/RAD54-like_C"/>
</dbReference>